<keyword evidence="2" id="KW-1185">Reference proteome</keyword>
<dbReference type="Proteomes" id="UP000028990">
    <property type="component" value="Unassembled WGS sequence"/>
</dbReference>
<dbReference type="AlphaFoldDB" id="A0A091DE42"/>
<reference evidence="1 2" key="1">
    <citation type="submission" date="2013-11" db="EMBL/GenBank/DDBJ databases">
        <title>The Damaraland mole rat (Fukomys damarensis) genome and evolution of African mole rats.</title>
        <authorList>
            <person name="Gladyshev V.N."/>
            <person name="Fang X."/>
        </authorList>
    </citation>
    <scope>NUCLEOTIDE SEQUENCE [LARGE SCALE GENOMIC DNA]</scope>
    <source>
        <tissue evidence="1">Liver</tissue>
    </source>
</reference>
<accession>A0A091DE42</accession>
<protein>
    <submittedName>
        <fullName evidence="1">Uncharacterized protein</fullName>
    </submittedName>
</protein>
<evidence type="ECO:0000313" key="2">
    <source>
        <dbReference type="Proteomes" id="UP000028990"/>
    </source>
</evidence>
<gene>
    <name evidence="1" type="ORF">H920_08181</name>
</gene>
<sequence>MFPDVMTVAVTEEPEVCLGLRSFVPTLANLSIQGAWESCQDHGQRPRSWRWDKTTEVWPCACPGLVAQIHTTDPHSNWEGLPPPVLDNRSLLPALEGTVDWTLSSVLGKG</sequence>
<dbReference type="EMBL" id="KN122441">
    <property type="protein sequence ID" value="KFO30419.1"/>
    <property type="molecule type" value="Genomic_DNA"/>
</dbReference>
<evidence type="ECO:0000313" key="1">
    <source>
        <dbReference type="EMBL" id="KFO30419.1"/>
    </source>
</evidence>
<proteinExistence type="predicted"/>
<name>A0A091DE42_FUKDA</name>
<organism evidence="1 2">
    <name type="scientific">Fukomys damarensis</name>
    <name type="common">Damaraland mole rat</name>
    <name type="synonym">Cryptomys damarensis</name>
    <dbReference type="NCBI Taxonomy" id="885580"/>
    <lineage>
        <taxon>Eukaryota</taxon>
        <taxon>Metazoa</taxon>
        <taxon>Chordata</taxon>
        <taxon>Craniata</taxon>
        <taxon>Vertebrata</taxon>
        <taxon>Euteleostomi</taxon>
        <taxon>Mammalia</taxon>
        <taxon>Eutheria</taxon>
        <taxon>Euarchontoglires</taxon>
        <taxon>Glires</taxon>
        <taxon>Rodentia</taxon>
        <taxon>Hystricomorpha</taxon>
        <taxon>Bathyergidae</taxon>
        <taxon>Fukomys</taxon>
    </lineage>
</organism>